<evidence type="ECO:0000256" key="3">
    <source>
        <dbReference type="ARBA" id="ARBA00022679"/>
    </source>
</evidence>
<evidence type="ECO:0000256" key="4">
    <source>
        <dbReference type="ARBA" id="ARBA00022692"/>
    </source>
</evidence>
<dbReference type="EMBL" id="LT599583">
    <property type="protein sequence ID" value="SBW81143.1"/>
    <property type="molecule type" value="Genomic_DNA"/>
</dbReference>
<evidence type="ECO:0000256" key="7">
    <source>
        <dbReference type="SAM" id="Phobius"/>
    </source>
</evidence>
<dbReference type="SUPFAM" id="SSF53649">
    <property type="entry name" value="Alkaline phosphatase-like"/>
    <property type="match status" value="1"/>
</dbReference>
<evidence type="ECO:0000256" key="1">
    <source>
        <dbReference type="ARBA" id="ARBA00004651"/>
    </source>
</evidence>
<name>A0A1D3JYH8_PSEVE</name>
<reference evidence="10" key="1">
    <citation type="submission" date="2016-07" db="EMBL/GenBank/DDBJ databases">
        <authorList>
            <person name="Florea S."/>
            <person name="Webb J.S."/>
            <person name="Jaromczyk J."/>
            <person name="Schardl C.L."/>
        </authorList>
    </citation>
    <scope>NUCLEOTIDE SEQUENCE [LARGE SCALE GENOMIC DNA]</scope>
    <source>
        <strain evidence="10">1YdBTEX2</strain>
    </source>
</reference>
<dbReference type="CDD" id="cd16017">
    <property type="entry name" value="LptA"/>
    <property type="match status" value="1"/>
</dbReference>
<dbReference type="AlphaFoldDB" id="A0A1D3JYH8"/>
<evidence type="ECO:0000256" key="5">
    <source>
        <dbReference type="ARBA" id="ARBA00022989"/>
    </source>
</evidence>
<dbReference type="EC" id="2.7.-.-" evidence="9"/>
<keyword evidence="3 9" id="KW-0808">Transferase</keyword>
<dbReference type="Pfam" id="PF00884">
    <property type="entry name" value="Sulfatase"/>
    <property type="match status" value="1"/>
</dbReference>
<dbReference type="InterPro" id="IPR017850">
    <property type="entry name" value="Alkaline_phosphatase_core_sf"/>
</dbReference>
<feature type="domain" description="Sulfatase N-terminal" evidence="8">
    <location>
        <begin position="246"/>
        <end position="534"/>
    </location>
</feature>
<dbReference type="InterPro" id="IPR000917">
    <property type="entry name" value="Sulfatase_N"/>
</dbReference>
<keyword evidence="6 7" id="KW-0472">Membrane</keyword>
<dbReference type="Proteomes" id="UP000245431">
    <property type="component" value="Chromosome PVE_r1"/>
</dbReference>
<evidence type="ECO:0000256" key="6">
    <source>
        <dbReference type="ARBA" id="ARBA00023136"/>
    </source>
</evidence>
<gene>
    <name evidence="9" type="primary">eptC</name>
    <name evidence="9" type="ORF">PVE_R1G3261</name>
</gene>
<accession>A0A1D3JYH8</accession>
<feature type="transmembrane region" description="Helical" evidence="7">
    <location>
        <begin position="26"/>
        <end position="43"/>
    </location>
</feature>
<dbReference type="InterPro" id="IPR058130">
    <property type="entry name" value="PEA_transf_C"/>
</dbReference>
<dbReference type="InterPro" id="IPR040423">
    <property type="entry name" value="PEA_transferase"/>
</dbReference>
<dbReference type="GO" id="GO:0009244">
    <property type="term" value="P:lipopolysaccharide core region biosynthetic process"/>
    <property type="evidence" value="ECO:0007669"/>
    <property type="project" value="TreeGrafter"/>
</dbReference>
<organism evidence="9 10">
    <name type="scientific">Pseudomonas veronii 1YdBTEX2</name>
    <dbReference type="NCBI Taxonomy" id="1295141"/>
    <lineage>
        <taxon>Bacteria</taxon>
        <taxon>Pseudomonadati</taxon>
        <taxon>Pseudomonadota</taxon>
        <taxon>Gammaproteobacteria</taxon>
        <taxon>Pseudomonadales</taxon>
        <taxon>Pseudomonadaceae</taxon>
        <taxon>Pseudomonas</taxon>
    </lineage>
</organism>
<keyword evidence="4 7" id="KW-0812">Transmembrane</keyword>
<dbReference type="GO" id="GO:0016776">
    <property type="term" value="F:phosphotransferase activity, phosphate group as acceptor"/>
    <property type="evidence" value="ECO:0007669"/>
    <property type="project" value="TreeGrafter"/>
</dbReference>
<feature type="transmembrane region" description="Helical" evidence="7">
    <location>
        <begin position="55"/>
        <end position="72"/>
    </location>
</feature>
<feature type="transmembrane region" description="Helical" evidence="7">
    <location>
        <begin position="79"/>
        <end position="100"/>
    </location>
</feature>
<dbReference type="PANTHER" id="PTHR30443:SF2">
    <property type="entry name" value="PHOSPHOETHANOLAMINE TRANSFERASE EPTC"/>
    <property type="match status" value="1"/>
</dbReference>
<feature type="transmembrane region" description="Helical" evidence="7">
    <location>
        <begin position="161"/>
        <end position="178"/>
    </location>
</feature>
<proteinExistence type="predicted"/>
<dbReference type="NCBIfam" id="NF007933">
    <property type="entry name" value="PRK10649.1"/>
    <property type="match status" value="1"/>
</dbReference>
<dbReference type="GeneID" id="47556423"/>
<protein>
    <submittedName>
        <fullName evidence="9">Phosphoethanolamine transferase EptC</fullName>
        <ecNumber evidence="9">2.7.-.-</ecNumber>
    </submittedName>
</protein>
<sequence length="577" mass="66440">MPHLGAQPFANASGTPLLRRSSARSLAVMYLFFWYFSGPLQWLIYHADVAGLDGFWQASAASLLWLIPPLLFPRWTRPIVGLIGLVLWMCSLTALAYFLIYGQEFSQSAIFIMFESNMSESSEYISQYFSWSKLAVLVAYTVIALGLWFRVRPVAFSGRAKVVLCLLIAFASVGYSALHEYRKRGDLDMRIGKFQQNLQSASPWQMVIGYTQYRQQLADMANMFEGWKAIAPLQHQVDAHAGQPATMVLVIGESTDRQRMSLYGYTRQTTPQLDALRPELDVFDQVVAPRPYTIEVLQQVLTFADQEHPDLYLTTPSLISMMKQVGYKTFWITNQQTMTQRNTMLTTFSKQADEQVYLNNNRNQNSTSQYDEDVLEPFSQVLKDKAPRKLIVVHLLGTHMNYRYRFPSGYARFQDSAEVPRYITDKTLRKYNDYDNAVFYNDYVVSSLIDRFKRSNPHGFLVYLSDHGESVYDPVAPHMLGRNEEAPTRPMYTVPFLVWRSPSWKEDNPLDLRDALHREWTTSHFIHTWADLAGLRFDTFEPWKSIVNPAYQRGQLLIGDPRQPAKLRDFNTLGSAP</sequence>
<dbReference type="PANTHER" id="PTHR30443">
    <property type="entry name" value="INNER MEMBRANE PROTEIN"/>
    <property type="match status" value="1"/>
</dbReference>
<evidence type="ECO:0000256" key="2">
    <source>
        <dbReference type="ARBA" id="ARBA00022475"/>
    </source>
</evidence>
<dbReference type="RefSeq" id="WP_017845650.1">
    <property type="nucleotide sequence ID" value="NZ_AOUH01000011.1"/>
</dbReference>
<comment type="subcellular location">
    <subcellularLocation>
        <location evidence="1">Cell membrane</location>
        <topology evidence="1">Multi-pass membrane protein</topology>
    </subcellularLocation>
</comment>
<dbReference type="Gene3D" id="3.40.720.10">
    <property type="entry name" value="Alkaline Phosphatase, subunit A"/>
    <property type="match status" value="1"/>
</dbReference>
<dbReference type="GO" id="GO:0005886">
    <property type="term" value="C:plasma membrane"/>
    <property type="evidence" value="ECO:0007669"/>
    <property type="project" value="UniProtKB-SubCell"/>
</dbReference>
<keyword evidence="5 7" id="KW-1133">Transmembrane helix</keyword>
<keyword evidence="2" id="KW-1003">Cell membrane</keyword>
<evidence type="ECO:0000313" key="9">
    <source>
        <dbReference type="EMBL" id="SBW81143.1"/>
    </source>
</evidence>
<feature type="transmembrane region" description="Helical" evidence="7">
    <location>
        <begin position="128"/>
        <end position="149"/>
    </location>
</feature>
<evidence type="ECO:0000259" key="8">
    <source>
        <dbReference type="Pfam" id="PF00884"/>
    </source>
</evidence>
<evidence type="ECO:0000313" key="10">
    <source>
        <dbReference type="Proteomes" id="UP000245431"/>
    </source>
</evidence>